<keyword evidence="3" id="KW-1185">Reference proteome</keyword>
<keyword evidence="1" id="KW-0472">Membrane</keyword>
<evidence type="ECO:0000256" key="1">
    <source>
        <dbReference type="SAM" id="Phobius"/>
    </source>
</evidence>
<organism evidence="2 3">
    <name type="scientific">Rhodoferax koreensis</name>
    <dbReference type="NCBI Taxonomy" id="1842727"/>
    <lineage>
        <taxon>Bacteria</taxon>
        <taxon>Pseudomonadati</taxon>
        <taxon>Pseudomonadota</taxon>
        <taxon>Betaproteobacteria</taxon>
        <taxon>Burkholderiales</taxon>
        <taxon>Comamonadaceae</taxon>
        <taxon>Rhodoferax</taxon>
    </lineage>
</organism>
<feature type="transmembrane region" description="Helical" evidence="1">
    <location>
        <begin position="138"/>
        <end position="154"/>
    </location>
</feature>
<dbReference type="RefSeq" id="WP_076203525.1">
    <property type="nucleotide sequence ID" value="NZ_CP019236.1"/>
</dbReference>
<keyword evidence="1" id="KW-0812">Transmembrane</keyword>
<feature type="transmembrane region" description="Helical" evidence="1">
    <location>
        <begin position="74"/>
        <end position="93"/>
    </location>
</feature>
<accession>A0A1P8K2C4</accession>
<dbReference type="OrthoDB" id="8853994at2"/>
<evidence type="ECO:0000313" key="2">
    <source>
        <dbReference type="EMBL" id="APW40150.1"/>
    </source>
</evidence>
<feature type="transmembrane region" description="Helical" evidence="1">
    <location>
        <begin position="99"/>
        <end position="117"/>
    </location>
</feature>
<sequence>MKHPGLLFSALIGAVASARSMTPMASLAAARLLGQRTPGRLVLLDRPLFTYGALAMGVGELFGDKMKTAPDRTVFLGLLARVMSAGIAGAALAPRDREPAGAAAAVATAVPLAYLTLAGRKRAMARIGQTRSGLIEDALIVTAGVAIVALAVRPKNGWW</sequence>
<dbReference type="AlphaFoldDB" id="A0A1P8K2C4"/>
<protein>
    <recommendedName>
        <fullName evidence="4">DUF4126 domain-containing protein</fullName>
    </recommendedName>
</protein>
<proteinExistence type="predicted"/>
<reference evidence="2 3" key="1">
    <citation type="submission" date="2017-01" db="EMBL/GenBank/DDBJ databases">
        <authorList>
            <person name="Mah S.A."/>
            <person name="Swanson W.J."/>
            <person name="Moy G.W."/>
            <person name="Vacquier V.D."/>
        </authorList>
    </citation>
    <scope>NUCLEOTIDE SEQUENCE [LARGE SCALE GENOMIC DNA]</scope>
    <source>
        <strain evidence="2 3">DCY110</strain>
    </source>
</reference>
<keyword evidence="1" id="KW-1133">Transmembrane helix</keyword>
<dbReference type="Proteomes" id="UP000186609">
    <property type="component" value="Chromosome"/>
</dbReference>
<evidence type="ECO:0000313" key="3">
    <source>
        <dbReference type="Proteomes" id="UP000186609"/>
    </source>
</evidence>
<evidence type="ECO:0008006" key="4">
    <source>
        <dbReference type="Google" id="ProtNLM"/>
    </source>
</evidence>
<name>A0A1P8K2C4_9BURK</name>
<dbReference type="KEGG" id="rhy:RD110_25540"/>
<gene>
    <name evidence="2" type="ORF">RD110_25540</name>
</gene>
<dbReference type="EMBL" id="CP019236">
    <property type="protein sequence ID" value="APW40150.1"/>
    <property type="molecule type" value="Genomic_DNA"/>
</dbReference>